<name>A0A9Q9B178_9PEZI</name>
<organism evidence="1 2">
    <name type="scientific">Septoria linicola</name>
    <dbReference type="NCBI Taxonomy" id="215465"/>
    <lineage>
        <taxon>Eukaryota</taxon>
        <taxon>Fungi</taxon>
        <taxon>Dikarya</taxon>
        <taxon>Ascomycota</taxon>
        <taxon>Pezizomycotina</taxon>
        <taxon>Dothideomycetes</taxon>
        <taxon>Dothideomycetidae</taxon>
        <taxon>Mycosphaerellales</taxon>
        <taxon>Mycosphaerellaceae</taxon>
        <taxon>Septoria</taxon>
    </lineage>
</organism>
<dbReference type="AlphaFoldDB" id="A0A9Q9B178"/>
<dbReference type="OrthoDB" id="67965at2759"/>
<dbReference type="GO" id="GO:0016020">
    <property type="term" value="C:membrane"/>
    <property type="evidence" value="ECO:0007669"/>
    <property type="project" value="TreeGrafter"/>
</dbReference>
<sequence>MTAAASAAATDLPAVEHTLRGPNTFFEGGKSTNALGLLQNAVLPSFGLHGGLSIIAYGIARGTNRVEIKDYLWPSGMVLNAWWTAVGRHALRGTGASPIDVFKSLSYSQKLLLGSVTAWGARLFYRIVKRSLSRGKDDARYEKVKYQPGFWNKASLLFGLEAVFQTAISLPFTLPFRIDSVSGFTGAPLEWAGTIRWTAAAIFATGLTLETVADWQLDSHKKQEVKAQEQGKQNGELLRTGVWSVVRHPNYFGDFLVHLAFPLWNYGSQLFSWMQLLGPAANYFFLRYIGGDRENEATQVERYAKEDRSKHAQLELYQIQKHSFWPSVFEIANPWSWAISGVGAAAAAATYLYESRIAAAVAATNPANAVVGETLAGLQ</sequence>
<dbReference type="InterPro" id="IPR010721">
    <property type="entry name" value="UstE-like"/>
</dbReference>
<dbReference type="EMBL" id="CP099424">
    <property type="protein sequence ID" value="USW55416.1"/>
    <property type="molecule type" value="Genomic_DNA"/>
</dbReference>
<gene>
    <name evidence="1" type="ORF">Slin15195_G087350</name>
</gene>
<accession>A0A9Q9B178</accession>
<proteinExistence type="predicted"/>
<keyword evidence="2" id="KW-1185">Reference proteome</keyword>
<protein>
    <recommendedName>
        <fullName evidence="3">Steroid 5-alpha reductase C-terminal domain-containing protein</fullName>
    </recommendedName>
</protein>
<reference evidence="1" key="1">
    <citation type="submission" date="2022-06" db="EMBL/GenBank/DDBJ databases">
        <title>Complete genome sequences of two strains of the flax pathogen Septoria linicola.</title>
        <authorList>
            <person name="Lapalu N."/>
            <person name="Simon A."/>
            <person name="Demenou B."/>
            <person name="Paumier D."/>
            <person name="Guillot M.-P."/>
            <person name="Gout L."/>
            <person name="Valade R."/>
        </authorList>
    </citation>
    <scope>NUCLEOTIDE SEQUENCE</scope>
    <source>
        <strain evidence="1">SE15195</strain>
    </source>
</reference>
<dbReference type="Proteomes" id="UP001056384">
    <property type="component" value="Chromosome 7"/>
</dbReference>
<evidence type="ECO:0000313" key="1">
    <source>
        <dbReference type="EMBL" id="USW55416.1"/>
    </source>
</evidence>
<evidence type="ECO:0008006" key="3">
    <source>
        <dbReference type="Google" id="ProtNLM"/>
    </source>
</evidence>
<dbReference type="PANTHER" id="PTHR32251:SF15">
    <property type="entry name" value="3-OXO-5-ALPHA-STEROID 4-DEHYDROGENASE (DUF1295)"/>
    <property type="match status" value="1"/>
</dbReference>
<evidence type="ECO:0000313" key="2">
    <source>
        <dbReference type="Proteomes" id="UP001056384"/>
    </source>
</evidence>
<dbReference type="Gene3D" id="1.20.120.1630">
    <property type="match status" value="1"/>
</dbReference>
<dbReference type="PANTHER" id="PTHR32251">
    <property type="entry name" value="3-OXO-5-ALPHA-STEROID 4-DEHYDROGENASE"/>
    <property type="match status" value="1"/>
</dbReference>
<dbReference type="Pfam" id="PF06966">
    <property type="entry name" value="DUF1295"/>
    <property type="match status" value="1"/>
</dbReference>